<evidence type="ECO:0008006" key="3">
    <source>
        <dbReference type="Google" id="ProtNLM"/>
    </source>
</evidence>
<dbReference type="PROSITE" id="PS51257">
    <property type="entry name" value="PROKAR_LIPOPROTEIN"/>
    <property type="match status" value="1"/>
</dbReference>
<sequence>MKFRVILFGLLFFAFFSCGTKKQLQREFKGKPVALLKETFGEPKTVLEQENGTVYVFEKLKELESTEISQGKLTLDEIVTPKVNKTERYYFTVKDGIIVETRYEEEYER</sequence>
<reference evidence="1 2" key="1">
    <citation type="submission" date="2019-11" db="EMBL/GenBank/DDBJ databases">
        <authorList>
            <person name="Zheng R.K."/>
            <person name="Sun C.M."/>
        </authorList>
    </citation>
    <scope>NUCLEOTIDE SEQUENCE [LARGE SCALE GENOMIC DNA]</scope>
    <source>
        <strain evidence="1 2">WC007</strain>
    </source>
</reference>
<evidence type="ECO:0000313" key="1">
    <source>
        <dbReference type="EMBL" id="QGY42734.1"/>
    </source>
</evidence>
<dbReference type="Proteomes" id="UP000428260">
    <property type="component" value="Chromosome"/>
</dbReference>
<dbReference type="RefSeq" id="WP_158863169.1">
    <property type="nucleotide sequence ID" value="NZ_CP046401.1"/>
</dbReference>
<dbReference type="AlphaFoldDB" id="A0A6I6JYJ9"/>
<dbReference type="KEGG" id="mcos:GM418_03420"/>
<proteinExistence type="predicted"/>
<accession>A0A6I6JYJ9</accession>
<organism evidence="1 2">
    <name type="scientific">Maribellus comscasis</name>
    <dbReference type="NCBI Taxonomy" id="2681766"/>
    <lineage>
        <taxon>Bacteria</taxon>
        <taxon>Pseudomonadati</taxon>
        <taxon>Bacteroidota</taxon>
        <taxon>Bacteroidia</taxon>
        <taxon>Marinilabiliales</taxon>
        <taxon>Prolixibacteraceae</taxon>
        <taxon>Maribellus</taxon>
    </lineage>
</organism>
<gene>
    <name evidence="1" type="ORF">GM418_03420</name>
</gene>
<dbReference type="EMBL" id="CP046401">
    <property type="protein sequence ID" value="QGY42734.1"/>
    <property type="molecule type" value="Genomic_DNA"/>
</dbReference>
<protein>
    <recommendedName>
        <fullName evidence="3">Lipoprotein</fullName>
    </recommendedName>
</protein>
<evidence type="ECO:0000313" key="2">
    <source>
        <dbReference type="Proteomes" id="UP000428260"/>
    </source>
</evidence>
<name>A0A6I6JYJ9_9BACT</name>
<keyword evidence="2" id="KW-1185">Reference proteome</keyword>